<proteinExistence type="predicted"/>
<protein>
    <submittedName>
        <fullName evidence="1">Uncharacterized protein</fullName>
    </submittedName>
</protein>
<name>A0ABX4X1E1_VIBVL</name>
<dbReference type="Pfam" id="PF14412">
    <property type="entry name" value="AHH"/>
    <property type="match status" value="1"/>
</dbReference>
<comment type="caution">
    <text evidence="1">The sequence shown here is derived from an EMBL/GenBank/DDBJ whole genome shotgun (WGS) entry which is preliminary data.</text>
</comment>
<organism evidence="1 2">
    <name type="scientific">Vibrio vulnificus</name>
    <dbReference type="NCBI Taxonomy" id="672"/>
    <lineage>
        <taxon>Bacteria</taxon>
        <taxon>Pseudomonadati</taxon>
        <taxon>Pseudomonadota</taxon>
        <taxon>Gammaproteobacteria</taxon>
        <taxon>Vibrionales</taxon>
        <taxon>Vibrionaceae</taxon>
        <taxon>Vibrio</taxon>
    </lineage>
</organism>
<accession>A0ABX4X1E1</accession>
<keyword evidence="2" id="KW-1185">Reference proteome</keyword>
<dbReference type="Proteomes" id="UP000054370">
    <property type="component" value="Unassembled WGS sequence"/>
</dbReference>
<reference evidence="1" key="1">
    <citation type="submission" date="2017-12" db="EMBL/GenBank/DDBJ databases">
        <title>FDA dAtabase for Regulatory Grade micrObial Sequences (FDA-ARGOS): Supporting development and validation of Infectious Disease Dx tests.</title>
        <authorList>
            <person name="Hoffmann M."/>
            <person name="Allard M."/>
            <person name="Evans P."/>
            <person name="Brown E."/>
            <person name="Tallon L.J."/>
            <person name="Sadzewicz L."/>
            <person name="Sengamalay N."/>
            <person name="Ott S."/>
            <person name="Godinez A."/>
            <person name="Nagaraj S."/>
            <person name="Vavikolanu K."/>
            <person name="Aluvathingal J."/>
            <person name="Nadendla S."/>
            <person name="Hobson J."/>
            <person name="Sichtig H."/>
        </authorList>
    </citation>
    <scope>NUCLEOTIDE SEQUENCE [LARGE SCALE GENOMIC DNA]</scope>
    <source>
        <strain evidence="1">FDAARGOS_118</strain>
    </source>
</reference>
<dbReference type="InterPro" id="IPR032871">
    <property type="entry name" value="AHH_dom_containing"/>
</dbReference>
<sequence length="199" mass="22773">MHQREAINYVTVEELEKDFESLTGDKESAKAQVKLFAIRYRGEIIDSVRYQKGLISKDDLLLSKHIRWQHHKNHSQRLAANMLAANRKRPANTAAHHIVSWDHPRAAKARIRLAAFGIDIDHEANGVYLPRFKKHIPHANMPKAKAHSSTHTNQYYLNVEFLLEDTIAEGLGRKGIIDTLREVGEDLEAGEFPLRESIQ</sequence>
<evidence type="ECO:0000313" key="2">
    <source>
        <dbReference type="Proteomes" id="UP000054370"/>
    </source>
</evidence>
<evidence type="ECO:0000313" key="1">
    <source>
        <dbReference type="EMBL" id="PNM76020.1"/>
    </source>
</evidence>
<gene>
    <name evidence="1" type="ORF">AL548_007550</name>
</gene>
<dbReference type="EMBL" id="LOSH02000003">
    <property type="protein sequence ID" value="PNM76020.1"/>
    <property type="molecule type" value="Genomic_DNA"/>
</dbReference>
<dbReference type="RefSeq" id="WP_039563080.1">
    <property type="nucleotide sequence ID" value="NZ_JAKNPS010000225.1"/>
</dbReference>